<dbReference type="AlphaFoldDB" id="A0A1W6CU42"/>
<name>A0A1W6CU42_9RHOB</name>
<keyword evidence="4" id="KW-1185">Reference proteome</keyword>
<evidence type="ECO:0000313" key="3">
    <source>
        <dbReference type="EMBL" id="ARJ68402.1"/>
    </source>
</evidence>
<accession>A0A1W6CU42</accession>
<evidence type="ECO:0000313" key="4">
    <source>
        <dbReference type="Proteomes" id="UP000193017"/>
    </source>
</evidence>
<gene>
    <name evidence="3" type="ORF">B0A89_00765</name>
</gene>
<evidence type="ECO:0000256" key="2">
    <source>
        <dbReference type="SAM" id="MobiDB-lite"/>
    </source>
</evidence>
<keyword evidence="1" id="KW-0175">Coiled coil</keyword>
<dbReference type="OrthoDB" id="285836at2"/>
<dbReference type="InterPro" id="IPR007236">
    <property type="entry name" value="SlyX"/>
</dbReference>
<protein>
    <submittedName>
        <fullName evidence="3">SlyX protein</fullName>
    </submittedName>
</protein>
<feature type="coiled-coil region" evidence="1">
    <location>
        <begin position="4"/>
        <end position="31"/>
    </location>
</feature>
<sequence>MDKLQRVEERLSHLERMVEDLSEVIARQDGELRRMARRVGMLMEREADREAAEGNTIPLADQRPPHW</sequence>
<evidence type="ECO:0000256" key="1">
    <source>
        <dbReference type="SAM" id="Coils"/>
    </source>
</evidence>
<dbReference type="Pfam" id="PF04102">
    <property type="entry name" value="SlyX"/>
    <property type="match status" value="1"/>
</dbReference>
<feature type="region of interest" description="Disordered" evidence="2">
    <location>
        <begin position="46"/>
        <end position="67"/>
    </location>
</feature>
<dbReference type="EMBL" id="CP020612">
    <property type="protein sequence ID" value="ARJ68402.1"/>
    <property type="molecule type" value="Genomic_DNA"/>
</dbReference>
<organism evidence="3 4">
    <name type="scientific">Paracoccus contaminans</name>
    <dbReference type="NCBI Taxonomy" id="1945662"/>
    <lineage>
        <taxon>Bacteria</taxon>
        <taxon>Pseudomonadati</taxon>
        <taxon>Pseudomonadota</taxon>
        <taxon>Alphaproteobacteria</taxon>
        <taxon>Rhodobacterales</taxon>
        <taxon>Paracoccaceae</taxon>
        <taxon>Paracoccus</taxon>
    </lineage>
</organism>
<dbReference type="RefSeq" id="WP_085376510.1">
    <property type="nucleotide sequence ID" value="NZ_CP020612.1"/>
</dbReference>
<proteinExistence type="predicted"/>
<dbReference type="Proteomes" id="UP000193017">
    <property type="component" value="Chromosome"/>
</dbReference>
<dbReference type="STRING" id="1945662.B0A89_00765"/>
<reference evidence="3 4" key="1">
    <citation type="submission" date="2017-03" db="EMBL/GenBank/DDBJ databases">
        <title>Genome sequence of Paracoccus contaminans isolated from a water microcosm.</title>
        <authorList>
            <person name="Aurass P."/>
            <person name="Karste S."/>
            <person name="Trost E."/>
            <person name="Glaeser S.P."/>
            <person name="Kaempfer P."/>
            <person name="Flieger A."/>
        </authorList>
    </citation>
    <scope>NUCLEOTIDE SEQUENCE [LARGE SCALE GENOMIC DNA]</scope>
    <source>
        <strain evidence="4">RKI 16-01929T\LMG 29738T\CCM 8701T\CIP 111112T</strain>
    </source>
</reference>
<dbReference type="KEGG" id="pcon:B0A89_00765"/>